<dbReference type="AlphaFoldDB" id="A0AAN1SZE9"/>
<organism evidence="2 3">
    <name type="scientific">Ferrigenium kumadai</name>
    <dbReference type="NCBI Taxonomy" id="1682490"/>
    <lineage>
        <taxon>Bacteria</taxon>
        <taxon>Pseudomonadati</taxon>
        <taxon>Pseudomonadota</taxon>
        <taxon>Betaproteobacteria</taxon>
        <taxon>Nitrosomonadales</taxon>
        <taxon>Gallionellaceae</taxon>
        <taxon>Ferrigenium</taxon>
    </lineage>
</organism>
<dbReference type="KEGG" id="fku:FGKAn22_06330"/>
<dbReference type="Proteomes" id="UP001319121">
    <property type="component" value="Chromosome"/>
</dbReference>
<accession>A0AAN1SZE9</accession>
<dbReference type="SMART" id="SM01126">
    <property type="entry name" value="DDE_Tnp_IS1595"/>
    <property type="match status" value="1"/>
</dbReference>
<dbReference type="Pfam" id="PF12762">
    <property type="entry name" value="DDE_Tnp_IS1595"/>
    <property type="match status" value="1"/>
</dbReference>
<evidence type="ECO:0000259" key="1">
    <source>
        <dbReference type="SMART" id="SM01126"/>
    </source>
</evidence>
<proteinExistence type="predicted"/>
<feature type="domain" description="ISXO2-like transposase" evidence="1">
    <location>
        <begin position="27"/>
        <end position="203"/>
    </location>
</feature>
<gene>
    <name evidence="2" type="ORF">FGKAn22_06330</name>
</gene>
<evidence type="ECO:0000313" key="2">
    <source>
        <dbReference type="EMBL" id="BBI98940.1"/>
    </source>
</evidence>
<evidence type="ECO:0000313" key="3">
    <source>
        <dbReference type="Proteomes" id="UP001319121"/>
    </source>
</evidence>
<keyword evidence="3" id="KW-1185">Reference proteome</keyword>
<dbReference type="EMBL" id="AP019536">
    <property type="protein sequence ID" value="BBI98940.1"/>
    <property type="molecule type" value="Genomic_DNA"/>
</dbReference>
<dbReference type="NCBIfam" id="NF033547">
    <property type="entry name" value="transpos_IS1595"/>
    <property type="match status" value="1"/>
</dbReference>
<reference evidence="2 3" key="1">
    <citation type="submission" date="2019-03" db="EMBL/GenBank/DDBJ databases">
        <title>Complete genome sequence of Ferrigenium kumadai strain An22, a microaerophilic iron-oxidizing bacterium isolated from a paddy field soil.</title>
        <authorList>
            <person name="Watanabe T."/>
            <person name="Asakawa S."/>
        </authorList>
    </citation>
    <scope>NUCLEOTIDE SEQUENCE [LARGE SCALE GENOMIC DNA]</scope>
    <source>
        <strain evidence="2 3">An22</strain>
    </source>
</reference>
<protein>
    <recommendedName>
        <fullName evidence="1">ISXO2-like transposase domain-containing protein</fullName>
    </recommendedName>
</protein>
<name>A0AAN1SZE9_9PROT</name>
<sequence length="252" mass="28831">MNVQVKTAQAFVGKLREVMWASRPQVQLTGVVQIDGGHFGGRPRHGRLRTNSNAAITAHVEDKLLKKKKRKGRSLANARRFQKRRVVMVLRELHPDPKIGATKTIVAISMSENEVDAIQLARTYIKPGSLVMTDENPAYNQLSCWYEHKTVQHAVEFSTVDGINDNQAESYFSRLRRHVKGVSHRIEPKYMADIAVEMAWREDVRRKTHGQKFESLLKATFSHGLSKWWRGYWQGFKRDGELLWAAMQAPAA</sequence>
<dbReference type="InterPro" id="IPR024445">
    <property type="entry name" value="Tnp_ISXO2-like"/>
</dbReference>